<evidence type="ECO:0000313" key="1">
    <source>
        <dbReference type="EMBL" id="KAF2885049.1"/>
    </source>
</evidence>
<sequence length="140" mass="16305">MTQEILNLMEEGRLVKLKDPENYSEMQSKIGKKIRQAKEQYMTNKCKEIEDLNSKHTQREYLPETERSEIMQSEVEYAIKTTKGDKALGPDDIPIALLKIMERNRIQLLIAFFNKIYDTGVIPNEWLVSSKVSPMKLGRL</sequence>
<dbReference type="OrthoDB" id="6765864at2759"/>
<gene>
    <name evidence="1" type="ORF">ILUMI_21126</name>
</gene>
<name>A0A8K0CF57_IGNLU</name>
<reference evidence="1" key="1">
    <citation type="submission" date="2019-08" db="EMBL/GenBank/DDBJ databases">
        <title>The genome of the North American firefly Photinus pyralis.</title>
        <authorList>
            <consortium name="Photinus pyralis genome working group"/>
            <person name="Fallon T.R."/>
            <person name="Sander Lower S.E."/>
            <person name="Weng J.-K."/>
        </authorList>
    </citation>
    <scope>NUCLEOTIDE SEQUENCE</scope>
    <source>
        <strain evidence="1">TRF0915ILg1</strain>
        <tissue evidence="1">Whole body</tissue>
    </source>
</reference>
<proteinExistence type="predicted"/>
<comment type="caution">
    <text evidence="1">The sequence shown here is derived from an EMBL/GenBank/DDBJ whole genome shotgun (WGS) entry which is preliminary data.</text>
</comment>
<organism evidence="1 2">
    <name type="scientific">Ignelater luminosus</name>
    <name type="common">Cucubano</name>
    <name type="synonym">Pyrophorus luminosus</name>
    <dbReference type="NCBI Taxonomy" id="2038154"/>
    <lineage>
        <taxon>Eukaryota</taxon>
        <taxon>Metazoa</taxon>
        <taxon>Ecdysozoa</taxon>
        <taxon>Arthropoda</taxon>
        <taxon>Hexapoda</taxon>
        <taxon>Insecta</taxon>
        <taxon>Pterygota</taxon>
        <taxon>Neoptera</taxon>
        <taxon>Endopterygota</taxon>
        <taxon>Coleoptera</taxon>
        <taxon>Polyphaga</taxon>
        <taxon>Elateriformia</taxon>
        <taxon>Elateroidea</taxon>
        <taxon>Elateridae</taxon>
        <taxon>Agrypninae</taxon>
        <taxon>Pyrophorini</taxon>
        <taxon>Ignelater</taxon>
    </lineage>
</organism>
<evidence type="ECO:0000313" key="2">
    <source>
        <dbReference type="Proteomes" id="UP000801492"/>
    </source>
</evidence>
<accession>A0A8K0CF57</accession>
<keyword evidence="2" id="KW-1185">Reference proteome</keyword>
<dbReference type="Proteomes" id="UP000801492">
    <property type="component" value="Unassembled WGS sequence"/>
</dbReference>
<dbReference type="EMBL" id="VTPC01090041">
    <property type="protein sequence ID" value="KAF2885049.1"/>
    <property type="molecule type" value="Genomic_DNA"/>
</dbReference>
<dbReference type="AlphaFoldDB" id="A0A8K0CF57"/>
<protein>
    <submittedName>
        <fullName evidence="1">Uncharacterized protein</fullName>
    </submittedName>
</protein>